<evidence type="ECO:0000259" key="5">
    <source>
        <dbReference type="PROSITE" id="PS50109"/>
    </source>
</evidence>
<evidence type="ECO:0000256" key="1">
    <source>
        <dbReference type="ARBA" id="ARBA00000085"/>
    </source>
</evidence>
<organism evidence="7 8">
    <name type="scientific">Massilia terrae</name>
    <dbReference type="NCBI Taxonomy" id="1811224"/>
    <lineage>
        <taxon>Bacteria</taxon>
        <taxon>Pseudomonadati</taxon>
        <taxon>Pseudomonadota</taxon>
        <taxon>Betaproteobacteria</taxon>
        <taxon>Burkholderiales</taxon>
        <taxon>Oxalobacteraceae</taxon>
        <taxon>Telluria group</taxon>
        <taxon>Massilia</taxon>
    </lineage>
</organism>
<dbReference type="EMBL" id="JANUGU010000008">
    <property type="protein sequence ID" value="MCS0660525.1"/>
    <property type="molecule type" value="Genomic_DNA"/>
</dbReference>
<dbReference type="EC" id="2.7.13.3" evidence="2"/>
<feature type="domain" description="Histidine kinase" evidence="5">
    <location>
        <begin position="487"/>
        <end position="699"/>
    </location>
</feature>
<comment type="caution">
    <text evidence="7">The sequence shown here is derived from an EMBL/GenBank/DDBJ whole genome shotgun (WGS) entry which is preliminary data.</text>
</comment>
<dbReference type="PRINTS" id="PR00344">
    <property type="entry name" value="BCTRLSENSOR"/>
</dbReference>
<dbReference type="PROSITE" id="PS50109">
    <property type="entry name" value="HIS_KIN"/>
    <property type="match status" value="1"/>
</dbReference>
<dbReference type="Gene3D" id="3.30.565.10">
    <property type="entry name" value="Histidine kinase-like ATPase, C-terminal domain"/>
    <property type="match status" value="1"/>
</dbReference>
<dbReference type="PROSITE" id="PS51833">
    <property type="entry name" value="HDOD"/>
    <property type="match status" value="1"/>
</dbReference>
<feature type="domain" description="HDOD" evidence="6">
    <location>
        <begin position="17"/>
        <end position="211"/>
    </location>
</feature>
<proteinExistence type="predicted"/>
<dbReference type="InterPro" id="IPR003661">
    <property type="entry name" value="HisK_dim/P_dom"/>
</dbReference>
<dbReference type="InterPro" id="IPR005467">
    <property type="entry name" value="His_kinase_dom"/>
</dbReference>
<dbReference type="SUPFAM" id="SSF109604">
    <property type="entry name" value="HD-domain/PDEase-like"/>
    <property type="match status" value="1"/>
</dbReference>
<evidence type="ECO:0000256" key="2">
    <source>
        <dbReference type="ARBA" id="ARBA00012438"/>
    </source>
</evidence>
<dbReference type="CDD" id="cd00082">
    <property type="entry name" value="HisKA"/>
    <property type="match status" value="1"/>
</dbReference>
<comment type="catalytic activity">
    <reaction evidence="1">
        <text>ATP + protein L-histidine = ADP + protein N-phospho-L-histidine.</text>
        <dbReference type="EC" id="2.7.13.3"/>
    </reaction>
</comment>
<dbReference type="SMART" id="SM00388">
    <property type="entry name" value="HisKA"/>
    <property type="match status" value="1"/>
</dbReference>
<dbReference type="InterPro" id="IPR036890">
    <property type="entry name" value="HATPase_C_sf"/>
</dbReference>
<dbReference type="Pfam" id="PF01590">
    <property type="entry name" value="GAF"/>
    <property type="match status" value="1"/>
</dbReference>
<accession>A0ABT2D2P0</accession>
<protein>
    <recommendedName>
        <fullName evidence="2">histidine kinase</fullName>
        <ecNumber evidence="2">2.7.13.3</ecNumber>
    </recommendedName>
</protein>
<dbReference type="PANTHER" id="PTHR33525">
    <property type="match status" value="1"/>
</dbReference>
<gene>
    <name evidence="7" type="ORF">NX778_20840</name>
</gene>
<dbReference type="SUPFAM" id="SSF47384">
    <property type="entry name" value="Homodimeric domain of signal transducing histidine kinase"/>
    <property type="match status" value="1"/>
</dbReference>
<evidence type="ECO:0000313" key="8">
    <source>
        <dbReference type="Proteomes" id="UP001204621"/>
    </source>
</evidence>
<reference evidence="7 8" key="1">
    <citation type="submission" date="2022-08" db="EMBL/GenBank/DDBJ databases">
        <title>Reclassification of Massilia species as members of the genera Telluria, Duganella, Pseudoduganella, Mokoshia gen. nov. and Zemynaea gen. nov. using orthogonal and non-orthogonal genome-based approaches.</title>
        <authorList>
            <person name="Bowman J.P."/>
        </authorList>
    </citation>
    <scope>NUCLEOTIDE SEQUENCE [LARGE SCALE GENOMIC DNA]</scope>
    <source>
        <strain evidence="7 8">JCM 31606</strain>
    </source>
</reference>
<dbReference type="InterPro" id="IPR003018">
    <property type="entry name" value="GAF"/>
</dbReference>
<evidence type="ECO:0000259" key="6">
    <source>
        <dbReference type="PROSITE" id="PS51833"/>
    </source>
</evidence>
<dbReference type="InterPro" id="IPR036097">
    <property type="entry name" value="HisK_dim/P_sf"/>
</dbReference>
<feature type="coiled-coil region" evidence="4">
    <location>
        <begin position="460"/>
        <end position="487"/>
    </location>
</feature>
<dbReference type="SMART" id="SM00387">
    <property type="entry name" value="HATPase_c"/>
    <property type="match status" value="1"/>
</dbReference>
<evidence type="ECO:0000313" key="7">
    <source>
        <dbReference type="EMBL" id="MCS0660525.1"/>
    </source>
</evidence>
<keyword evidence="4" id="KW-0175">Coiled coil</keyword>
<dbReference type="PANTHER" id="PTHR33525:SF5">
    <property type="entry name" value="TWO COMPONENT SIGNAL TRANSDUCTION SYSTEM RESPONSE REGULATOR"/>
    <property type="match status" value="1"/>
</dbReference>
<dbReference type="Proteomes" id="UP001204621">
    <property type="component" value="Unassembled WGS sequence"/>
</dbReference>
<dbReference type="Pfam" id="PF08668">
    <property type="entry name" value="HDOD"/>
    <property type="match status" value="1"/>
</dbReference>
<dbReference type="Gene3D" id="3.30.450.40">
    <property type="match status" value="1"/>
</dbReference>
<evidence type="ECO:0000256" key="4">
    <source>
        <dbReference type="SAM" id="Coils"/>
    </source>
</evidence>
<dbReference type="InterPro" id="IPR029016">
    <property type="entry name" value="GAF-like_dom_sf"/>
</dbReference>
<dbReference type="Gene3D" id="1.10.3210.10">
    <property type="entry name" value="Hypothetical protein af1432"/>
    <property type="match status" value="1"/>
</dbReference>
<dbReference type="InterPro" id="IPR052340">
    <property type="entry name" value="RNase_Y/CdgJ"/>
</dbReference>
<dbReference type="SUPFAM" id="SSF55874">
    <property type="entry name" value="ATPase domain of HSP90 chaperone/DNA topoisomerase II/histidine kinase"/>
    <property type="match status" value="1"/>
</dbReference>
<name>A0ABT2D2P0_9BURK</name>
<dbReference type="SUPFAM" id="SSF55781">
    <property type="entry name" value="GAF domain-like"/>
    <property type="match status" value="1"/>
</dbReference>
<dbReference type="Gene3D" id="1.10.287.130">
    <property type="match status" value="1"/>
</dbReference>
<evidence type="ECO:0000256" key="3">
    <source>
        <dbReference type="ARBA" id="ARBA00022553"/>
    </source>
</evidence>
<dbReference type="Pfam" id="PF02518">
    <property type="entry name" value="HATPase_c"/>
    <property type="match status" value="1"/>
</dbReference>
<dbReference type="InterPro" id="IPR013976">
    <property type="entry name" value="HDOD"/>
</dbReference>
<keyword evidence="3" id="KW-0597">Phosphoprotein</keyword>
<sequence length="717" mass="76862">MHQPEQDIRNRLLVARLPAMPQILIKLIGHLQADDLGMPELAALIAQDAGMTGKVLAVANSSAYHRGIRSANLEQSLVSLGTDMIKTLVISESVFQTFNNFPHSGSTDLRAFWKNSLTAAVLARELARRTGYAQLEEAYLAGLLHNVGRLALLATAPREYAYNFTARDDEDLCAVEQRTLEITHAEAGAWLIERWQLDSFLADSVLYHHEPSARLEAAHPLIRIVRAAHLVAAHGDNPEAILEAAALCGLERADLDELRLNTERQVGKSADHLGIDLAGADDIPSPPAQAAPPLDPVAQRLSEEMRNLVLVSEIGQAFARQQGESGLLESMVRSARMLFDFENALVLLENPTGQALVGAPSGGAQRVSEFSIPLATGGVVAHSALARQTAFVRRDDQALGLAEEQLLRMLGSESMVCVPLVAGARCLGVLVGGLPAWQVNAIRKREHFLKSFGGQAASALENALSERGHARRQLAQVAEEYREASRRVVHEVNNPLSIIKNYLSVLDEKLARQEPVSGEMSILNEEIDRVGQLINSLPDLKPTGAGAESVAVARLASDVVRLFRTTGFLPPNVDVTLAVQDDARIEGDADMLKQVLVNLVKNAIEALAGNGGRIDITSRGLVNRDRKLYVELAVADSGPGLPREVLANLFAAVKSTKDGDHHGLGLSIVHSLVKKLQGHIACRSGSTGTAFEILLPAASAGSTGATPALPARVLGSA</sequence>
<dbReference type="InterPro" id="IPR003594">
    <property type="entry name" value="HATPase_dom"/>
</dbReference>
<dbReference type="InterPro" id="IPR004358">
    <property type="entry name" value="Sig_transdc_His_kin-like_C"/>
</dbReference>
<dbReference type="RefSeq" id="WP_258813709.1">
    <property type="nucleotide sequence ID" value="NZ_JANUGU010000008.1"/>
</dbReference>
<keyword evidence="8" id="KW-1185">Reference proteome</keyword>
<dbReference type="Pfam" id="PF00512">
    <property type="entry name" value="HisKA"/>
    <property type="match status" value="1"/>
</dbReference>